<keyword evidence="1" id="KW-0812">Transmembrane</keyword>
<name>W0PG07_ADVMD</name>
<evidence type="ECO:0000256" key="1">
    <source>
        <dbReference type="SAM" id="Phobius"/>
    </source>
</evidence>
<keyword evidence="3" id="KW-1185">Reference proteome</keyword>
<dbReference type="Proteomes" id="UP000019095">
    <property type="component" value="Chromosome"/>
</dbReference>
<feature type="transmembrane region" description="Helical" evidence="1">
    <location>
        <begin position="46"/>
        <end position="64"/>
    </location>
</feature>
<evidence type="ECO:0000313" key="2">
    <source>
        <dbReference type="EMBL" id="AHG65631.1"/>
    </source>
</evidence>
<dbReference type="RefSeq" id="WP_025374328.1">
    <property type="nucleotide sequence ID" value="NZ_CP003915.1"/>
</dbReference>
<dbReference type="KEGG" id="amim:MIM_c35710"/>
<feature type="transmembrane region" description="Helical" evidence="1">
    <location>
        <begin position="12"/>
        <end position="34"/>
    </location>
</feature>
<dbReference type="AlphaFoldDB" id="W0PG07"/>
<reference evidence="2 3" key="1">
    <citation type="journal article" date="2014" name="Microbiology">
        <title>Unravelling the complete genome sequence of Advenella mimigardefordensis strain DPN7T and novel insights in the catabolism of the xenobiotic polythioester precursor 3,3'-dithiodipropionate.</title>
        <authorList>
            <person name="Wubbeler J.H."/>
            <person name="Hiessl S."/>
            <person name="Schuldes J."/>
            <person name="Thurmer A."/>
            <person name="Daniel R."/>
            <person name="Steinbuchel A."/>
        </authorList>
    </citation>
    <scope>NUCLEOTIDE SEQUENCE [LARGE SCALE GENOMIC DNA]</scope>
    <source>
        <strain evidence="3">DSM 17166 / LMG 22922 / DPN7</strain>
    </source>
</reference>
<protein>
    <submittedName>
        <fullName evidence="2">Putative membrane protein</fullName>
    </submittedName>
</protein>
<gene>
    <name evidence="2" type="ORF">MIM_c35710</name>
</gene>
<sequence>MQGNPFSSVSMLIAVCIALLAQIATLVLAAYIYFKPLSYEYFDYLPWLQLSLIPCGVLCIRMSGEQNRQLERIMQYGVDGTAKVLTIEPLGAGDEVMQYYTFTVKADFQSEKIEIVDAITIETYKDISAMDVVPIRYIPNTSEVIILFDHLNQQKN</sequence>
<keyword evidence="1" id="KW-1133">Transmembrane helix</keyword>
<dbReference type="HOGENOM" id="CLU_1727466_0_0_4"/>
<proteinExistence type="predicted"/>
<dbReference type="OrthoDB" id="9823543at2"/>
<evidence type="ECO:0000313" key="3">
    <source>
        <dbReference type="Proteomes" id="UP000019095"/>
    </source>
</evidence>
<accession>W0PG07</accession>
<dbReference type="EMBL" id="CP003915">
    <property type="protein sequence ID" value="AHG65631.1"/>
    <property type="molecule type" value="Genomic_DNA"/>
</dbReference>
<keyword evidence="1" id="KW-0472">Membrane</keyword>
<organism evidence="2 3">
    <name type="scientific">Advenella mimigardefordensis (strain DSM 17166 / LMG 22922 / DPN7)</name>
    <dbReference type="NCBI Taxonomy" id="1247726"/>
    <lineage>
        <taxon>Bacteria</taxon>
        <taxon>Pseudomonadati</taxon>
        <taxon>Pseudomonadota</taxon>
        <taxon>Betaproteobacteria</taxon>
        <taxon>Burkholderiales</taxon>
        <taxon>Alcaligenaceae</taxon>
    </lineage>
</organism>
<dbReference type="PATRIC" id="fig|1247726.3.peg.3949"/>